<feature type="domain" description="PAS" evidence="2">
    <location>
        <begin position="19"/>
        <end position="72"/>
    </location>
</feature>
<keyword evidence="1" id="KW-0472">Membrane</keyword>
<dbReference type="SMART" id="SM00091">
    <property type="entry name" value="PAS"/>
    <property type="match status" value="1"/>
</dbReference>
<dbReference type="InterPro" id="IPR003675">
    <property type="entry name" value="Rce1/LyrA-like_dom"/>
</dbReference>
<evidence type="ECO:0000256" key="1">
    <source>
        <dbReference type="SAM" id="Phobius"/>
    </source>
</evidence>
<dbReference type="NCBIfam" id="TIGR00229">
    <property type="entry name" value="sensory_box"/>
    <property type="match status" value="1"/>
</dbReference>
<protein>
    <submittedName>
        <fullName evidence="3">PAS domain S-box-containing protein</fullName>
    </submittedName>
</protein>
<sequence length="386" mass="41933">MQDDILDHANEARNLVRFPDAMTDDIVASSRDGIITIDPHGIITSFNPGAEAIFGLRASAVTGKTIAEVFLPLEHLDDFTDCVLQAVQQPEKEHVATISLDRADGTVLHLSVRAALLHKKATNERIGVLVMLADESERVELLKKTADRESERAATGRFIVAVLTIFSVFTLLLEPMQKLAQAHFYDFGPVIALMTLIVIGFFIGLRSSFGVSALKLNLRTSRRYVIESIAWSLAFCAAMTLGKWIIISVEASGGQTAPDLFSFLVLDDGTHVREPAVFVAALGIYLVSVFIQQFAIRCAIQAPLQSFLTGVVSQAGWIANLVSTLLFAVLHAHLNPIVSLAVIAPSLLWGWLFMRSGSVIPSIISHAIIGVYAIFILGIFAGLDQV</sequence>
<accession>A0ABY1NAC1</accession>
<proteinExistence type="predicted"/>
<dbReference type="Gene3D" id="3.30.450.20">
    <property type="entry name" value="PAS domain"/>
    <property type="match status" value="1"/>
</dbReference>
<feature type="transmembrane region" description="Helical" evidence="1">
    <location>
        <begin position="307"/>
        <end position="330"/>
    </location>
</feature>
<dbReference type="InterPro" id="IPR000014">
    <property type="entry name" value="PAS"/>
</dbReference>
<dbReference type="InterPro" id="IPR013767">
    <property type="entry name" value="PAS_fold"/>
</dbReference>
<keyword evidence="4" id="KW-1185">Reference proteome</keyword>
<dbReference type="InterPro" id="IPR035965">
    <property type="entry name" value="PAS-like_dom_sf"/>
</dbReference>
<gene>
    <name evidence="3" type="ORF">SAMN06265374_0647</name>
</gene>
<feature type="transmembrane region" description="Helical" evidence="1">
    <location>
        <begin position="363"/>
        <end position="383"/>
    </location>
</feature>
<evidence type="ECO:0000259" key="2">
    <source>
        <dbReference type="PROSITE" id="PS50112"/>
    </source>
</evidence>
<dbReference type="Pfam" id="PF00989">
    <property type="entry name" value="PAS"/>
    <property type="match status" value="1"/>
</dbReference>
<evidence type="ECO:0000313" key="3">
    <source>
        <dbReference type="EMBL" id="SMP04669.1"/>
    </source>
</evidence>
<name>A0ABY1NAC1_9HYPH</name>
<dbReference type="SUPFAM" id="SSF55785">
    <property type="entry name" value="PYP-like sensor domain (PAS domain)"/>
    <property type="match status" value="1"/>
</dbReference>
<evidence type="ECO:0000313" key="4">
    <source>
        <dbReference type="Proteomes" id="UP001157914"/>
    </source>
</evidence>
<reference evidence="3 4" key="1">
    <citation type="submission" date="2017-05" db="EMBL/GenBank/DDBJ databases">
        <authorList>
            <person name="Varghese N."/>
            <person name="Submissions S."/>
        </authorList>
    </citation>
    <scope>NUCLEOTIDE SEQUENCE [LARGE SCALE GENOMIC DNA]</scope>
    <source>
        <strain evidence="3 4">DSM 15949</strain>
    </source>
</reference>
<organism evidence="3 4">
    <name type="scientific">Roseibium denhamense</name>
    <dbReference type="NCBI Taxonomy" id="76305"/>
    <lineage>
        <taxon>Bacteria</taxon>
        <taxon>Pseudomonadati</taxon>
        <taxon>Pseudomonadota</taxon>
        <taxon>Alphaproteobacteria</taxon>
        <taxon>Hyphomicrobiales</taxon>
        <taxon>Stappiaceae</taxon>
        <taxon>Roseibium</taxon>
    </lineage>
</organism>
<keyword evidence="1" id="KW-1133">Transmembrane helix</keyword>
<feature type="transmembrane region" description="Helical" evidence="1">
    <location>
        <begin position="224"/>
        <end position="246"/>
    </location>
</feature>
<dbReference type="PROSITE" id="PS50112">
    <property type="entry name" value="PAS"/>
    <property type="match status" value="1"/>
</dbReference>
<feature type="transmembrane region" description="Helical" evidence="1">
    <location>
        <begin position="276"/>
        <end position="295"/>
    </location>
</feature>
<dbReference type="Proteomes" id="UP001157914">
    <property type="component" value="Unassembled WGS sequence"/>
</dbReference>
<keyword evidence="1" id="KW-0812">Transmembrane</keyword>
<dbReference type="CDD" id="cd00130">
    <property type="entry name" value="PAS"/>
    <property type="match status" value="1"/>
</dbReference>
<feature type="transmembrane region" description="Helical" evidence="1">
    <location>
        <begin position="184"/>
        <end position="203"/>
    </location>
</feature>
<feature type="transmembrane region" description="Helical" evidence="1">
    <location>
        <begin position="154"/>
        <end position="172"/>
    </location>
</feature>
<comment type="caution">
    <text evidence="3">The sequence shown here is derived from an EMBL/GenBank/DDBJ whole genome shotgun (WGS) entry which is preliminary data.</text>
</comment>
<dbReference type="EMBL" id="FXTT01000001">
    <property type="protein sequence ID" value="SMP04669.1"/>
    <property type="molecule type" value="Genomic_DNA"/>
</dbReference>
<feature type="transmembrane region" description="Helical" evidence="1">
    <location>
        <begin position="336"/>
        <end position="354"/>
    </location>
</feature>
<dbReference type="Pfam" id="PF02517">
    <property type="entry name" value="Rce1-like"/>
    <property type="match status" value="1"/>
</dbReference>